<dbReference type="EMBL" id="CADCXV010001116">
    <property type="protein sequence ID" value="CAB0041479.1"/>
    <property type="molecule type" value="Genomic_DNA"/>
</dbReference>
<keyword evidence="2" id="KW-1185">Reference proteome</keyword>
<reference evidence="1 2" key="1">
    <citation type="submission" date="2020-02" db="EMBL/GenBank/DDBJ databases">
        <authorList>
            <person name="Ferguson B K."/>
        </authorList>
    </citation>
    <scope>NUCLEOTIDE SEQUENCE [LARGE SCALE GENOMIC DNA]</scope>
</reference>
<accession>A0A6H5IZR3</accession>
<evidence type="ECO:0000313" key="2">
    <source>
        <dbReference type="Proteomes" id="UP000479190"/>
    </source>
</evidence>
<evidence type="ECO:0000313" key="1">
    <source>
        <dbReference type="EMBL" id="CAB0041479.1"/>
    </source>
</evidence>
<sequence length="81" mass="9256">MEAILIFKIISQHIAISECCDCASRREIDVCDKTAPRESSFAARSVLYTTSHERRVFPSSTWSSRREQYSDECEIATTPHT</sequence>
<dbReference type="Proteomes" id="UP000479190">
    <property type="component" value="Unassembled WGS sequence"/>
</dbReference>
<dbReference type="AlphaFoldDB" id="A0A6H5IZR3"/>
<gene>
    <name evidence="1" type="ORF">TBRA_LOCUS13147</name>
</gene>
<proteinExistence type="predicted"/>
<name>A0A6H5IZR3_9HYME</name>
<organism evidence="1 2">
    <name type="scientific">Trichogramma brassicae</name>
    <dbReference type="NCBI Taxonomy" id="86971"/>
    <lineage>
        <taxon>Eukaryota</taxon>
        <taxon>Metazoa</taxon>
        <taxon>Ecdysozoa</taxon>
        <taxon>Arthropoda</taxon>
        <taxon>Hexapoda</taxon>
        <taxon>Insecta</taxon>
        <taxon>Pterygota</taxon>
        <taxon>Neoptera</taxon>
        <taxon>Endopterygota</taxon>
        <taxon>Hymenoptera</taxon>
        <taxon>Apocrita</taxon>
        <taxon>Proctotrupomorpha</taxon>
        <taxon>Chalcidoidea</taxon>
        <taxon>Trichogrammatidae</taxon>
        <taxon>Trichogramma</taxon>
    </lineage>
</organism>
<protein>
    <submittedName>
        <fullName evidence="1">Uncharacterized protein</fullName>
    </submittedName>
</protein>